<dbReference type="Pfam" id="PF08276">
    <property type="entry name" value="PAN_2"/>
    <property type="match status" value="1"/>
</dbReference>
<accession>A0AAV9BF01</accession>
<keyword evidence="1" id="KW-0812">Transmembrane</keyword>
<dbReference type="PROSITE" id="PS50948">
    <property type="entry name" value="PAN"/>
    <property type="match status" value="1"/>
</dbReference>
<dbReference type="Proteomes" id="UP001179952">
    <property type="component" value="Unassembled WGS sequence"/>
</dbReference>
<dbReference type="InterPro" id="IPR003609">
    <property type="entry name" value="Pan_app"/>
</dbReference>
<protein>
    <recommendedName>
        <fullName evidence="2">Apple domain-containing protein</fullName>
    </recommendedName>
</protein>
<sequence length="183" mass="20235">MVCRKDKFFPTEDVSYFNYVDTRAAALNDTDAETCRTACLKNCSCKAALIRYGVNASHVNCYLPAQLFSLFSIKPDDVHYNSSAFIKIQIEPTTRSPASNSNKKVKASTILGHVFGALFGGILIIGIGFLLSRKGKDEKDTDGRKNLEHSKPGEITLLVDLLKIKAEDNNLSDIVDKENEDVQ</sequence>
<keyword evidence="1" id="KW-1133">Transmembrane helix</keyword>
<evidence type="ECO:0000313" key="3">
    <source>
        <dbReference type="EMBL" id="KAK1274684.1"/>
    </source>
</evidence>
<feature type="domain" description="Apple" evidence="2">
    <location>
        <begin position="3"/>
        <end position="84"/>
    </location>
</feature>
<reference evidence="3" key="1">
    <citation type="journal article" date="2023" name="Nat. Commun.">
        <title>Diploid and tetraploid genomes of Acorus and the evolution of monocots.</title>
        <authorList>
            <person name="Ma L."/>
            <person name="Liu K.W."/>
            <person name="Li Z."/>
            <person name="Hsiao Y.Y."/>
            <person name="Qi Y."/>
            <person name="Fu T."/>
            <person name="Tang G.D."/>
            <person name="Zhang D."/>
            <person name="Sun W.H."/>
            <person name="Liu D.K."/>
            <person name="Li Y."/>
            <person name="Chen G.Z."/>
            <person name="Liu X.D."/>
            <person name="Liao X.Y."/>
            <person name="Jiang Y.T."/>
            <person name="Yu X."/>
            <person name="Hao Y."/>
            <person name="Huang J."/>
            <person name="Zhao X.W."/>
            <person name="Ke S."/>
            <person name="Chen Y.Y."/>
            <person name="Wu W.L."/>
            <person name="Hsu J.L."/>
            <person name="Lin Y.F."/>
            <person name="Huang M.D."/>
            <person name="Li C.Y."/>
            <person name="Huang L."/>
            <person name="Wang Z.W."/>
            <person name="Zhao X."/>
            <person name="Zhong W.Y."/>
            <person name="Peng D.H."/>
            <person name="Ahmad S."/>
            <person name="Lan S."/>
            <person name="Zhang J.S."/>
            <person name="Tsai W.C."/>
            <person name="Van de Peer Y."/>
            <person name="Liu Z.J."/>
        </authorList>
    </citation>
    <scope>NUCLEOTIDE SEQUENCE</scope>
    <source>
        <strain evidence="3">SCP</strain>
    </source>
</reference>
<dbReference type="EMBL" id="JAUJYN010000003">
    <property type="protein sequence ID" value="KAK1274684.1"/>
    <property type="molecule type" value="Genomic_DNA"/>
</dbReference>
<keyword evidence="1" id="KW-0472">Membrane</keyword>
<name>A0AAV9BF01_ACOGR</name>
<gene>
    <name evidence="3" type="ORF">QJS04_geneDACA020798</name>
</gene>
<organism evidence="3 4">
    <name type="scientific">Acorus gramineus</name>
    <name type="common">Dwarf sweet flag</name>
    <dbReference type="NCBI Taxonomy" id="55184"/>
    <lineage>
        <taxon>Eukaryota</taxon>
        <taxon>Viridiplantae</taxon>
        <taxon>Streptophyta</taxon>
        <taxon>Embryophyta</taxon>
        <taxon>Tracheophyta</taxon>
        <taxon>Spermatophyta</taxon>
        <taxon>Magnoliopsida</taxon>
        <taxon>Liliopsida</taxon>
        <taxon>Acoraceae</taxon>
        <taxon>Acorus</taxon>
    </lineage>
</organism>
<feature type="transmembrane region" description="Helical" evidence="1">
    <location>
        <begin position="110"/>
        <end position="131"/>
    </location>
</feature>
<evidence type="ECO:0000259" key="2">
    <source>
        <dbReference type="PROSITE" id="PS50948"/>
    </source>
</evidence>
<keyword evidence="4" id="KW-1185">Reference proteome</keyword>
<comment type="caution">
    <text evidence="3">The sequence shown here is derived from an EMBL/GenBank/DDBJ whole genome shotgun (WGS) entry which is preliminary data.</text>
</comment>
<evidence type="ECO:0000256" key="1">
    <source>
        <dbReference type="SAM" id="Phobius"/>
    </source>
</evidence>
<proteinExistence type="predicted"/>
<evidence type="ECO:0000313" key="4">
    <source>
        <dbReference type="Proteomes" id="UP001179952"/>
    </source>
</evidence>
<reference evidence="3" key="2">
    <citation type="submission" date="2023-06" db="EMBL/GenBank/DDBJ databases">
        <authorList>
            <person name="Ma L."/>
            <person name="Liu K.-W."/>
            <person name="Li Z."/>
            <person name="Hsiao Y.-Y."/>
            <person name="Qi Y."/>
            <person name="Fu T."/>
            <person name="Tang G."/>
            <person name="Zhang D."/>
            <person name="Sun W.-H."/>
            <person name="Liu D.-K."/>
            <person name="Li Y."/>
            <person name="Chen G.-Z."/>
            <person name="Liu X.-D."/>
            <person name="Liao X.-Y."/>
            <person name="Jiang Y.-T."/>
            <person name="Yu X."/>
            <person name="Hao Y."/>
            <person name="Huang J."/>
            <person name="Zhao X.-W."/>
            <person name="Ke S."/>
            <person name="Chen Y.-Y."/>
            <person name="Wu W.-L."/>
            <person name="Hsu J.-L."/>
            <person name="Lin Y.-F."/>
            <person name="Huang M.-D."/>
            <person name="Li C.-Y."/>
            <person name="Huang L."/>
            <person name="Wang Z.-W."/>
            <person name="Zhao X."/>
            <person name="Zhong W.-Y."/>
            <person name="Peng D.-H."/>
            <person name="Ahmad S."/>
            <person name="Lan S."/>
            <person name="Zhang J.-S."/>
            <person name="Tsai W.-C."/>
            <person name="Van De Peer Y."/>
            <person name="Liu Z.-J."/>
        </authorList>
    </citation>
    <scope>NUCLEOTIDE SEQUENCE</scope>
    <source>
        <strain evidence="3">SCP</strain>
        <tissue evidence="3">Leaves</tissue>
    </source>
</reference>
<dbReference type="AlphaFoldDB" id="A0AAV9BF01"/>